<evidence type="ECO:0000256" key="1">
    <source>
        <dbReference type="SAM" id="MobiDB-lite"/>
    </source>
</evidence>
<feature type="region of interest" description="Disordered" evidence="1">
    <location>
        <begin position="1"/>
        <end position="91"/>
    </location>
</feature>
<name>A0A927RAC3_9ACTN</name>
<evidence type="ECO:0000313" key="2">
    <source>
        <dbReference type="EMBL" id="MBE1490621.1"/>
    </source>
</evidence>
<evidence type="ECO:0008006" key="4">
    <source>
        <dbReference type="Google" id="ProtNLM"/>
    </source>
</evidence>
<accession>A0A927RAC3</accession>
<dbReference type="RefSeq" id="WP_192769868.1">
    <property type="nucleotide sequence ID" value="NZ_JADBEB010000001.1"/>
</dbReference>
<keyword evidence="3" id="KW-1185">Reference proteome</keyword>
<proteinExistence type="predicted"/>
<dbReference type="AlphaFoldDB" id="A0A927RAC3"/>
<sequence>MATDTIPGTDPPNESDESTKRPDEPTAQGDEQFGVGTSRAEARQAVAEQDREDGEERTPDGTGQAGDDTAQSGGEGGVQDDDAPLTMLHPYGTLDKSSVDYWNDQSTNDIVASLRPGAQEPLTAKPDGTVMDGNTRIAVLESRGYDVNSLPRVTYEDKVMAEEDWWELGR</sequence>
<dbReference type="Proteomes" id="UP000649753">
    <property type="component" value="Unassembled WGS sequence"/>
</dbReference>
<evidence type="ECO:0000313" key="3">
    <source>
        <dbReference type="Proteomes" id="UP000649753"/>
    </source>
</evidence>
<comment type="caution">
    <text evidence="2">The sequence shown here is derived from an EMBL/GenBank/DDBJ whole genome shotgun (WGS) entry which is preliminary data.</text>
</comment>
<dbReference type="EMBL" id="JADBEB010000001">
    <property type="protein sequence ID" value="MBE1490621.1"/>
    <property type="molecule type" value="Genomic_DNA"/>
</dbReference>
<organism evidence="2 3">
    <name type="scientific">Plantactinospora soyae</name>
    <dbReference type="NCBI Taxonomy" id="1544732"/>
    <lineage>
        <taxon>Bacteria</taxon>
        <taxon>Bacillati</taxon>
        <taxon>Actinomycetota</taxon>
        <taxon>Actinomycetes</taxon>
        <taxon>Micromonosporales</taxon>
        <taxon>Micromonosporaceae</taxon>
        <taxon>Plantactinospora</taxon>
    </lineage>
</organism>
<protein>
    <recommendedName>
        <fullName evidence="4">ParB/Sulfiredoxin domain-containing protein</fullName>
    </recommendedName>
</protein>
<gene>
    <name evidence="2" type="ORF">H4W31_006259</name>
</gene>
<reference evidence="2" key="1">
    <citation type="submission" date="2020-10" db="EMBL/GenBank/DDBJ databases">
        <title>Sequencing the genomes of 1000 actinobacteria strains.</title>
        <authorList>
            <person name="Klenk H.-P."/>
        </authorList>
    </citation>
    <scope>NUCLEOTIDE SEQUENCE</scope>
    <source>
        <strain evidence="2">DSM 46832</strain>
    </source>
</reference>